<evidence type="ECO:0000256" key="1">
    <source>
        <dbReference type="SAM" id="Phobius"/>
    </source>
</evidence>
<evidence type="ECO:0000313" key="3">
    <source>
        <dbReference type="EMBL" id="WNS36746.1"/>
    </source>
</evidence>
<dbReference type="CDD" id="cd20746">
    <property type="entry name" value="FIX_Ntox15_NUC_DUF4112_RhsA-like"/>
    <property type="match status" value="1"/>
</dbReference>
<keyword evidence="4" id="KW-1185">Reference proteome</keyword>
<organism evidence="3">
    <name type="scientific">Enterobacter chuandaensis</name>
    <dbReference type="NCBI Taxonomy" id="2497875"/>
    <lineage>
        <taxon>Bacteria</taxon>
        <taxon>Pseudomonadati</taxon>
        <taxon>Pseudomonadota</taxon>
        <taxon>Gammaproteobacteria</taxon>
        <taxon>Enterobacterales</taxon>
        <taxon>Enterobacteriaceae</taxon>
        <taxon>Enterobacter</taxon>
        <taxon>Enterobacter cloacae complex</taxon>
    </lineage>
</organism>
<dbReference type="KEGG" id="echu:RQP59_16860"/>
<reference evidence="2 4" key="2">
    <citation type="submission" date="2024-09" db="EMBL/GenBank/DDBJ databases">
        <title>Molecular characterization of Carbapenemase-producing Enterobacter cloacae Complex from Infections in Argentina.</title>
        <authorList>
            <person name="De Mendieta J.M."/>
            <person name="Gomez S."/>
        </authorList>
    </citation>
    <scope>NUCLEOTIDE SEQUENCE [LARGE SCALE GENOMIC DNA]</scope>
    <source>
        <strain evidence="2 4">M23267</strain>
    </source>
</reference>
<reference evidence="3" key="1">
    <citation type="submission" date="2023-09" db="EMBL/GenBank/DDBJ databases">
        <title>Coexistence of blaNDM-1 and blaKPC-2 in Enterobacter chuandaensis.</title>
        <authorList>
            <person name="Chen R."/>
        </authorList>
    </citation>
    <scope>NUCLEOTIDE SEQUENCE</scope>
    <source>
        <strain evidence="3">FAHZZU5885</strain>
    </source>
</reference>
<dbReference type="AlphaFoldDB" id="A0AA96M3N7"/>
<proteinExistence type="predicted"/>
<keyword evidence="1" id="KW-1133">Transmembrane helix</keyword>
<evidence type="ECO:0000313" key="4">
    <source>
        <dbReference type="Proteomes" id="UP001577381"/>
    </source>
</evidence>
<dbReference type="EMBL" id="CP135253">
    <property type="protein sequence ID" value="WNS36746.1"/>
    <property type="molecule type" value="Genomic_DNA"/>
</dbReference>
<accession>A0AA96M3N7</accession>
<dbReference type="RefSeq" id="WP_265194664.1">
    <property type="nucleotide sequence ID" value="NZ_CP135253.1"/>
</dbReference>
<evidence type="ECO:0000313" key="2">
    <source>
        <dbReference type="EMBL" id="MFB4721748.1"/>
    </source>
</evidence>
<name>A0AA96M3N7_9ENTR</name>
<evidence type="ECO:0008006" key="5">
    <source>
        <dbReference type="Google" id="ProtNLM"/>
    </source>
</evidence>
<dbReference type="EMBL" id="JBHGSI010000012">
    <property type="protein sequence ID" value="MFB4721748.1"/>
    <property type="molecule type" value="Genomic_DNA"/>
</dbReference>
<gene>
    <name evidence="2" type="ORF">ACE3KR_22975</name>
    <name evidence="3" type="ORF">RQP59_16860</name>
</gene>
<dbReference type="Proteomes" id="UP001577381">
    <property type="component" value="Unassembled WGS sequence"/>
</dbReference>
<dbReference type="InterPro" id="IPR049802">
    <property type="entry name" value="RhsC-like_FIX"/>
</dbReference>
<sequence length="517" mass="57223">MSMPGVAWFKETSLETGQWIWGTLQGAFNEKQTIGQIIVDAVIGMVPLVGDVTAVRDLIAVSIGLAKEPKKRESVTEWVFLVILLFALIPVIGGVIKGVGRLALRVTTKAAENVETLGDVIKFLNRVGEGDAVKWLNKLNVVEYQAQLIEKMNGFCHTMITAINQILKARVGRMLPERWQADLIRVRDGFAALQPLASKMIPQALKELDAKLRVLQALVYKDEIHAVATGKGRAEVRREAEAYLIERPLRDAPKQGTRFPSIHAEVLHEDRLRRKYSKAGYPDLLGYKGKSPAFGDERVFTNIASFSGEITAKSAPEMAGSTIFRAFGNETALATTPGGSWAAGGFWGYQKVPGNAEEWRQLSAVLDEWNGNGFLVVLHLPEDLAMRMPGTNAWHGKIAEQVGQKRTNQYLEGGGEQVTINLDEMLKTELNRIGEQVKATGQPASVKINGVKAEFYPSGWKDVEGVYGYNKPEGIDPPYATYTRELHDDELRSKVKERTIVNAVRVERQTTTGSEPW</sequence>
<keyword evidence="1" id="KW-0472">Membrane</keyword>
<feature type="transmembrane region" description="Helical" evidence="1">
    <location>
        <begin position="78"/>
        <end position="96"/>
    </location>
</feature>
<keyword evidence="1" id="KW-0812">Transmembrane</keyword>
<protein>
    <recommendedName>
        <fullName evidence="5">DUF4112 domain-containing protein</fullName>
    </recommendedName>
</protein>